<dbReference type="Proteomes" id="UP000053958">
    <property type="component" value="Unassembled WGS sequence"/>
</dbReference>
<sequence length="121" mass="13777">QLGAANQDRKSITALVSMVKLDGLEERNSESLVECYKWRRGIHEQGRPFLLEHVLSNTGSIPSRYQIQKCILGCHGFLFLLLVLVPSKPARTRKDFCLQCSSGSFFCSFWPLSKYLPREAK</sequence>
<dbReference type="EMBL" id="LASV01000771">
    <property type="protein sequence ID" value="KKA16443.1"/>
    <property type="molecule type" value="Genomic_DNA"/>
</dbReference>
<comment type="caution">
    <text evidence="1">The sequence shown here is derived from an EMBL/GenBank/DDBJ whole genome shotgun (WGS) entry which is preliminary data.</text>
</comment>
<evidence type="ECO:0000313" key="2">
    <source>
        <dbReference type="Proteomes" id="UP000053958"/>
    </source>
</evidence>
<accession>A0A0F4YFQ1</accession>
<feature type="non-terminal residue" evidence="1">
    <location>
        <position position="1"/>
    </location>
</feature>
<protein>
    <submittedName>
        <fullName evidence="1">Uncharacterized protein</fullName>
    </submittedName>
</protein>
<name>A0A0F4YFQ1_RASE3</name>
<evidence type="ECO:0000313" key="1">
    <source>
        <dbReference type="EMBL" id="KKA16443.1"/>
    </source>
</evidence>
<gene>
    <name evidence="1" type="ORF">T310_9961</name>
</gene>
<dbReference type="RefSeq" id="XP_013323055.1">
    <property type="nucleotide sequence ID" value="XM_013467601.1"/>
</dbReference>
<dbReference type="AlphaFoldDB" id="A0A0F4YFQ1"/>
<proteinExistence type="predicted"/>
<dbReference type="GeneID" id="25321873"/>
<organism evidence="1 2">
    <name type="scientific">Rasamsonia emersonii (strain ATCC 16479 / CBS 393.64 / IMI 116815)</name>
    <dbReference type="NCBI Taxonomy" id="1408163"/>
    <lineage>
        <taxon>Eukaryota</taxon>
        <taxon>Fungi</taxon>
        <taxon>Dikarya</taxon>
        <taxon>Ascomycota</taxon>
        <taxon>Pezizomycotina</taxon>
        <taxon>Eurotiomycetes</taxon>
        <taxon>Eurotiomycetidae</taxon>
        <taxon>Eurotiales</taxon>
        <taxon>Trichocomaceae</taxon>
        <taxon>Rasamsonia</taxon>
    </lineage>
</organism>
<reference evidence="1 2" key="1">
    <citation type="submission" date="2015-04" db="EMBL/GenBank/DDBJ databases">
        <authorList>
            <person name="Heijne W.H."/>
            <person name="Fedorova N.D."/>
            <person name="Nierman W.C."/>
            <person name="Vollebregt A.W."/>
            <person name="Zhao Z."/>
            <person name="Wu L."/>
            <person name="Kumar M."/>
            <person name="Stam H."/>
            <person name="van den Berg M.A."/>
            <person name="Pel H.J."/>
        </authorList>
    </citation>
    <scope>NUCLEOTIDE SEQUENCE [LARGE SCALE GENOMIC DNA]</scope>
    <source>
        <strain evidence="1 2">CBS 393.64</strain>
    </source>
</reference>
<keyword evidence="2" id="KW-1185">Reference proteome</keyword>